<dbReference type="Proteomes" id="UP000095280">
    <property type="component" value="Unplaced"/>
</dbReference>
<name>A0A1I8F9M9_9PLAT</name>
<reference evidence="2" key="1">
    <citation type="submission" date="2016-11" db="UniProtKB">
        <authorList>
            <consortium name="WormBaseParasite"/>
        </authorList>
    </citation>
    <scope>IDENTIFICATION</scope>
</reference>
<dbReference type="AlphaFoldDB" id="A0A1I8F9M9"/>
<keyword evidence="1" id="KW-1185">Reference proteome</keyword>
<accession>A0A1I8F9M9</accession>
<dbReference type="WBParaSite" id="maker-unitig_25859-snap-gene-0.1-mRNA-1">
    <property type="protein sequence ID" value="maker-unitig_25859-snap-gene-0.1-mRNA-1"/>
    <property type="gene ID" value="maker-unitig_25859-snap-gene-0.1"/>
</dbReference>
<organism evidence="1 2">
    <name type="scientific">Macrostomum lignano</name>
    <dbReference type="NCBI Taxonomy" id="282301"/>
    <lineage>
        <taxon>Eukaryota</taxon>
        <taxon>Metazoa</taxon>
        <taxon>Spiralia</taxon>
        <taxon>Lophotrochozoa</taxon>
        <taxon>Platyhelminthes</taxon>
        <taxon>Rhabditophora</taxon>
        <taxon>Macrostomorpha</taxon>
        <taxon>Macrostomida</taxon>
        <taxon>Macrostomidae</taxon>
        <taxon>Macrostomum</taxon>
    </lineage>
</organism>
<evidence type="ECO:0000313" key="1">
    <source>
        <dbReference type="Proteomes" id="UP000095280"/>
    </source>
</evidence>
<evidence type="ECO:0000313" key="2">
    <source>
        <dbReference type="WBParaSite" id="maker-unitig_25859-snap-gene-0.1-mRNA-1"/>
    </source>
</evidence>
<protein>
    <submittedName>
        <fullName evidence="2">Rab-GAP TBC domain-containing protein</fullName>
    </submittedName>
</protein>
<sequence>TPSASASNGVLLRKKNSIRKEWKRSPSISNSYADEWERMFLSHGEGDLLLYLKELCCSGELRNCRFRSVVWRLALRVLSSDAAKWKEETQVCLSALLKSPGVGRRSRYSELKQQHCIDISKLKRSPTASNLTVRCAQSACRSQAAEHPWYRLLSAGQPQPGHAEVLAPLLFVLHSDQLAFQSNACELYSATRPPVMRGWLIMRVIEPWYTRGRELEPPAGQAGAIESPGPVRQAPPKIATATPLWRSWPTIGERILRVHDLELYLPRLEKLEVAPHLYGIRWMRLACLAGNSLCRTPA</sequence>
<proteinExistence type="predicted"/>